<proteinExistence type="predicted"/>
<dbReference type="InterPro" id="IPR038063">
    <property type="entry name" value="Transpep_catalytic_dom"/>
</dbReference>
<keyword evidence="5 6" id="KW-0961">Cell wall biogenesis/degradation</keyword>
<dbReference type="InterPro" id="IPR038054">
    <property type="entry name" value="LD_TPept-like_central_sf"/>
</dbReference>
<dbReference type="InterPro" id="IPR050979">
    <property type="entry name" value="LD-transpeptidase"/>
</dbReference>
<dbReference type="InterPro" id="IPR022029">
    <property type="entry name" value="YoaR-like_PG-bd"/>
</dbReference>
<keyword evidence="3 6" id="KW-0133">Cell shape</keyword>
<evidence type="ECO:0000256" key="4">
    <source>
        <dbReference type="ARBA" id="ARBA00022984"/>
    </source>
</evidence>
<dbReference type="EMBL" id="CP048000">
    <property type="protein sequence ID" value="QHQ61596.1"/>
    <property type="molecule type" value="Genomic_DNA"/>
</dbReference>
<dbReference type="Gene3D" id="3.10.20.800">
    <property type="match status" value="1"/>
</dbReference>
<feature type="active site" description="Nucleophile" evidence="6">
    <location>
        <position position="438"/>
    </location>
</feature>
<dbReference type="PROSITE" id="PS52029">
    <property type="entry name" value="LD_TPASE"/>
    <property type="match status" value="1"/>
</dbReference>
<name>A0A6P1TP58_9FIRM</name>
<dbReference type="PANTHER" id="PTHR30582:SF33">
    <property type="entry name" value="EXPORTED PROTEIN"/>
    <property type="match status" value="1"/>
</dbReference>
<organism evidence="9 10">
    <name type="scientific">Anaerocolumna sedimenticola</name>
    <dbReference type="NCBI Taxonomy" id="2696063"/>
    <lineage>
        <taxon>Bacteria</taxon>
        <taxon>Bacillati</taxon>
        <taxon>Bacillota</taxon>
        <taxon>Clostridia</taxon>
        <taxon>Lachnospirales</taxon>
        <taxon>Lachnospiraceae</taxon>
        <taxon>Anaerocolumna</taxon>
    </lineage>
</organism>
<accession>A0A6P1TP58</accession>
<protein>
    <submittedName>
        <fullName evidence="9">L,D-transpeptidase family protein</fullName>
    </submittedName>
</protein>
<dbReference type="Pfam" id="PF03734">
    <property type="entry name" value="YkuD"/>
    <property type="match status" value="1"/>
</dbReference>
<dbReference type="Pfam" id="PF12229">
    <property type="entry name" value="PG_binding_4"/>
    <property type="match status" value="2"/>
</dbReference>
<evidence type="ECO:0000256" key="1">
    <source>
        <dbReference type="ARBA" id="ARBA00004752"/>
    </source>
</evidence>
<dbReference type="CDD" id="cd16913">
    <property type="entry name" value="YkuD_like"/>
    <property type="match status" value="1"/>
</dbReference>
<keyword evidence="7" id="KW-0472">Membrane</keyword>
<dbReference type="InterPro" id="IPR005490">
    <property type="entry name" value="LD_TPept_cat_dom"/>
</dbReference>
<reference evidence="9 10" key="1">
    <citation type="submission" date="2020-01" db="EMBL/GenBank/DDBJ databases">
        <title>Genome analysis of Anaerocolumna sp. CBA3638.</title>
        <authorList>
            <person name="Kim J."/>
            <person name="Roh S.W."/>
        </authorList>
    </citation>
    <scope>NUCLEOTIDE SEQUENCE [LARGE SCALE GENOMIC DNA]</scope>
    <source>
        <strain evidence="9 10">CBA3638</strain>
    </source>
</reference>
<dbReference type="GO" id="GO:0071555">
    <property type="term" value="P:cell wall organization"/>
    <property type="evidence" value="ECO:0007669"/>
    <property type="project" value="UniProtKB-UniRule"/>
</dbReference>
<dbReference type="Proteomes" id="UP000464314">
    <property type="component" value="Chromosome"/>
</dbReference>
<dbReference type="PANTHER" id="PTHR30582">
    <property type="entry name" value="L,D-TRANSPEPTIDASE"/>
    <property type="match status" value="1"/>
</dbReference>
<evidence type="ECO:0000259" key="8">
    <source>
        <dbReference type="PROSITE" id="PS52029"/>
    </source>
</evidence>
<evidence type="ECO:0000313" key="10">
    <source>
        <dbReference type="Proteomes" id="UP000464314"/>
    </source>
</evidence>
<comment type="pathway">
    <text evidence="1 6">Cell wall biogenesis; peptidoglycan biosynthesis.</text>
</comment>
<evidence type="ECO:0000256" key="3">
    <source>
        <dbReference type="ARBA" id="ARBA00022960"/>
    </source>
</evidence>
<evidence type="ECO:0000256" key="5">
    <source>
        <dbReference type="ARBA" id="ARBA00023316"/>
    </source>
</evidence>
<dbReference type="UniPathway" id="UPA00219"/>
<dbReference type="GO" id="GO:0005576">
    <property type="term" value="C:extracellular region"/>
    <property type="evidence" value="ECO:0007669"/>
    <property type="project" value="TreeGrafter"/>
</dbReference>
<dbReference type="SUPFAM" id="SSF141523">
    <property type="entry name" value="L,D-transpeptidase catalytic domain-like"/>
    <property type="match status" value="1"/>
</dbReference>
<keyword evidence="2" id="KW-0808">Transferase</keyword>
<keyword evidence="10" id="KW-1185">Reference proteome</keyword>
<feature type="transmembrane region" description="Helical" evidence="7">
    <location>
        <begin position="20"/>
        <end position="42"/>
    </location>
</feature>
<keyword evidence="7" id="KW-1133">Transmembrane helix</keyword>
<dbReference type="GO" id="GO:0016740">
    <property type="term" value="F:transferase activity"/>
    <property type="evidence" value="ECO:0007669"/>
    <property type="project" value="UniProtKB-KW"/>
</dbReference>
<evidence type="ECO:0000256" key="6">
    <source>
        <dbReference type="PROSITE-ProRule" id="PRU01373"/>
    </source>
</evidence>
<dbReference type="RefSeq" id="WP_161838421.1">
    <property type="nucleotide sequence ID" value="NZ_CP048000.1"/>
</dbReference>
<dbReference type="SUPFAM" id="SSF143985">
    <property type="entry name" value="L,D-transpeptidase pre-catalytic domain-like"/>
    <property type="match status" value="1"/>
</dbReference>
<dbReference type="Gene3D" id="2.40.440.10">
    <property type="entry name" value="L,D-transpeptidase catalytic domain-like"/>
    <property type="match status" value="1"/>
</dbReference>
<feature type="active site" description="Proton donor/acceptor" evidence="6">
    <location>
        <position position="417"/>
    </location>
</feature>
<evidence type="ECO:0000313" key="9">
    <source>
        <dbReference type="EMBL" id="QHQ61596.1"/>
    </source>
</evidence>
<sequence length="464" mass="53807">MKSIKIMVFSKKKITRNMIIVTASFLLIYLLISLFFSNHYFLHTVINGVNVSLKAYDETEQLFKRYIKDYKLQVIEKNGETDELTGKAIDMRYNEKNNISQIHHTQKSTRWIGSLFKNQNYDITGLYIYDKEKLEKEVKELKCLNKKITEPKNVRFTYSDGFYTVIEEVYGNKINQEKLYEVITKSILKGDKKLDLNEKQCYENPKYTVNSVKTRKTRNLLNKYVSTKITYKFGNNYEKLDGNIIKDWLSVNEDLDVIISESAIESYIKKLSKKYDTVGVPREFKTSVGKIIEIKGGLYGWKIDQNMETKALMDNIIQGKIVVKEPVYKQKALSREGNEIGNTYVELNITRQHLWFYKDGKLITQGSVVTGNPGRGNATVVGVYMLNYKQKGATLKGPGYKVEVKYWMPFYGNMGIHDASWRYSFGGEIYKRRGTHGCVNAPLHLAKKIFEQIEEGIPVISYEE</sequence>
<gene>
    <name evidence="9" type="ORF">Ana3638_13105</name>
</gene>
<feature type="domain" description="L,D-TPase catalytic" evidence="8">
    <location>
        <begin position="343"/>
        <end position="462"/>
    </location>
</feature>
<evidence type="ECO:0000256" key="2">
    <source>
        <dbReference type="ARBA" id="ARBA00022679"/>
    </source>
</evidence>
<dbReference type="GO" id="GO:0018104">
    <property type="term" value="P:peptidoglycan-protein cross-linking"/>
    <property type="evidence" value="ECO:0007669"/>
    <property type="project" value="TreeGrafter"/>
</dbReference>
<keyword evidence="7" id="KW-0812">Transmembrane</keyword>
<dbReference type="GO" id="GO:0008360">
    <property type="term" value="P:regulation of cell shape"/>
    <property type="evidence" value="ECO:0007669"/>
    <property type="project" value="UniProtKB-UniRule"/>
</dbReference>
<dbReference type="AlphaFoldDB" id="A0A6P1TP58"/>
<dbReference type="KEGG" id="anr:Ana3638_13105"/>
<dbReference type="GO" id="GO:0071972">
    <property type="term" value="F:peptidoglycan L,D-transpeptidase activity"/>
    <property type="evidence" value="ECO:0007669"/>
    <property type="project" value="TreeGrafter"/>
</dbReference>
<evidence type="ECO:0000256" key="7">
    <source>
        <dbReference type="SAM" id="Phobius"/>
    </source>
</evidence>
<keyword evidence="4 6" id="KW-0573">Peptidoglycan synthesis</keyword>